<dbReference type="EC" id="2.7.1.4" evidence="2"/>
<keyword evidence="2" id="KW-0808">Transferase</keyword>
<organism evidence="2 3">
    <name type="scientific">Stieleria magnilauensis</name>
    <dbReference type="NCBI Taxonomy" id="2527963"/>
    <lineage>
        <taxon>Bacteria</taxon>
        <taxon>Pseudomonadati</taxon>
        <taxon>Planctomycetota</taxon>
        <taxon>Planctomycetia</taxon>
        <taxon>Pirellulales</taxon>
        <taxon>Pirellulaceae</taxon>
        <taxon>Stieleria</taxon>
    </lineage>
</organism>
<sequence>MKYRIGIDVGGTTTTIAIGNDAREVVVVSEQFESLTASGPQSTSQAILNQIETSLTAIGGTTADIIDVGLATPGPATLDGVLRNTPNLDPALWNGFPFRATLEEQIRQWSARASVHYIGDGQAAAYGEYSIRSGAVTWDRVGPMAAGLKPLSSLFMLIVGTGLGGGQVQDGRVVRGKEGRAGHAGHLLLPPYAFRYEHDQQLRVGNAMCTAESAISLTGLTHQLEYRLTLPQWADHPLQSVAGSTRDKAKSLRGLASQGDPLAMELFDDQARALGITLLDLNYVGDFDLLIIGGGVCDLSADVKTRYKRIAEEAYQEYALDGFRDLDCLEFSSCGDESPVIGALAFAYTAAL</sequence>
<proteinExistence type="inferred from homology"/>
<dbReference type="Pfam" id="PF00480">
    <property type="entry name" value="ROK"/>
    <property type="match status" value="1"/>
</dbReference>
<gene>
    <name evidence="2" type="primary">mak</name>
    <name evidence="2" type="ORF">TBK1r_55500</name>
</gene>
<reference evidence="2 3" key="1">
    <citation type="submission" date="2019-02" db="EMBL/GenBank/DDBJ databases">
        <title>Deep-cultivation of Planctomycetes and their phenomic and genomic characterization uncovers novel biology.</title>
        <authorList>
            <person name="Wiegand S."/>
            <person name="Jogler M."/>
            <person name="Boedeker C."/>
            <person name="Pinto D."/>
            <person name="Vollmers J."/>
            <person name="Rivas-Marin E."/>
            <person name="Kohn T."/>
            <person name="Peeters S.H."/>
            <person name="Heuer A."/>
            <person name="Rast P."/>
            <person name="Oberbeckmann S."/>
            <person name="Bunk B."/>
            <person name="Jeske O."/>
            <person name="Meyerdierks A."/>
            <person name="Storesund J.E."/>
            <person name="Kallscheuer N."/>
            <person name="Luecker S."/>
            <person name="Lage O.M."/>
            <person name="Pohl T."/>
            <person name="Merkel B.J."/>
            <person name="Hornburger P."/>
            <person name="Mueller R.-W."/>
            <person name="Bruemmer F."/>
            <person name="Labrenz M."/>
            <person name="Spormann A.M."/>
            <person name="Op den Camp H."/>
            <person name="Overmann J."/>
            <person name="Amann R."/>
            <person name="Jetten M.S.M."/>
            <person name="Mascher T."/>
            <person name="Medema M.H."/>
            <person name="Devos D.P."/>
            <person name="Kaster A.-K."/>
            <person name="Ovreas L."/>
            <person name="Rohde M."/>
            <person name="Galperin M.Y."/>
            <person name="Jogler C."/>
        </authorList>
    </citation>
    <scope>NUCLEOTIDE SEQUENCE [LARGE SCALE GENOMIC DNA]</scope>
    <source>
        <strain evidence="2 3">TBK1r</strain>
    </source>
</reference>
<dbReference type="Gene3D" id="3.30.420.40">
    <property type="match status" value="2"/>
</dbReference>
<evidence type="ECO:0000313" key="3">
    <source>
        <dbReference type="Proteomes" id="UP000318081"/>
    </source>
</evidence>
<dbReference type="Proteomes" id="UP000318081">
    <property type="component" value="Chromosome"/>
</dbReference>
<keyword evidence="3" id="KW-1185">Reference proteome</keyword>
<accession>A0ABX5XXN4</accession>
<dbReference type="PANTHER" id="PTHR18964:SF149">
    <property type="entry name" value="BIFUNCTIONAL UDP-N-ACETYLGLUCOSAMINE 2-EPIMERASE_N-ACETYLMANNOSAMINE KINASE"/>
    <property type="match status" value="1"/>
</dbReference>
<comment type="similarity">
    <text evidence="1">Belongs to the ROK (NagC/XylR) family.</text>
</comment>
<dbReference type="EMBL" id="CP036432">
    <property type="protein sequence ID" value="QDV86531.1"/>
    <property type="molecule type" value="Genomic_DNA"/>
</dbReference>
<dbReference type="InterPro" id="IPR000600">
    <property type="entry name" value="ROK"/>
</dbReference>
<dbReference type="PANTHER" id="PTHR18964">
    <property type="entry name" value="ROK (REPRESSOR, ORF, KINASE) FAMILY"/>
    <property type="match status" value="1"/>
</dbReference>
<evidence type="ECO:0000313" key="2">
    <source>
        <dbReference type="EMBL" id="QDV86531.1"/>
    </source>
</evidence>
<name>A0ABX5XXN4_9BACT</name>
<dbReference type="InterPro" id="IPR043129">
    <property type="entry name" value="ATPase_NBD"/>
</dbReference>
<protein>
    <submittedName>
        <fullName evidence="2">Fructokinase</fullName>
        <ecNumber evidence="2">2.7.1.4</ecNumber>
    </submittedName>
</protein>
<dbReference type="SUPFAM" id="SSF53067">
    <property type="entry name" value="Actin-like ATPase domain"/>
    <property type="match status" value="1"/>
</dbReference>
<dbReference type="RefSeq" id="WP_145217773.1">
    <property type="nucleotide sequence ID" value="NZ_CP036432.1"/>
</dbReference>
<evidence type="ECO:0000256" key="1">
    <source>
        <dbReference type="ARBA" id="ARBA00006479"/>
    </source>
</evidence>
<dbReference type="GO" id="GO:0008865">
    <property type="term" value="F:fructokinase activity"/>
    <property type="evidence" value="ECO:0007669"/>
    <property type="project" value="UniProtKB-EC"/>
</dbReference>